<protein>
    <submittedName>
        <fullName evidence="2">Uncharacterized protein</fullName>
    </submittedName>
</protein>
<dbReference type="OrthoDB" id="9966245at2"/>
<keyword evidence="5" id="KW-1185">Reference proteome</keyword>
<proteinExistence type="predicted"/>
<comment type="caution">
    <text evidence="2">The sequence shown here is derived from an EMBL/GenBank/DDBJ whole genome shotgun (WGS) entry which is preliminary data.</text>
</comment>
<dbReference type="Proteomes" id="UP000193884">
    <property type="component" value="Unassembled WGS sequence"/>
</dbReference>
<keyword evidence="1" id="KW-1133">Transmembrane helix</keyword>
<keyword evidence="1" id="KW-0812">Transmembrane</keyword>
<dbReference type="EMBL" id="NAFI01000151">
    <property type="protein sequence ID" value="OSJ16057.1"/>
    <property type="molecule type" value="Genomic_DNA"/>
</dbReference>
<dbReference type="EMBL" id="NAFK01000141">
    <property type="protein sequence ID" value="OSJ32624.1"/>
    <property type="molecule type" value="Genomic_DNA"/>
</dbReference>
<organism evidence="2 4">
    <name type="scientific">Bradyrhizobium canariense</name>
    <dbReference type="NCBI Taxonomy" id="255045"/>
    <lineage>
        <taxon>Bacteria</taxon>
        <taxon>Pseudomonadati</taxon>
        <taxon>Pseudomonadota</taxon>
        <taxon>Alphaproteobacteria</taxon>
        <taxon>Hyphomicrobiales</taxon>
        <taxon>Nitrobacteraceae</taxon>
        <taxon>Bradyrhizobium</taxon>
    </lineage>
</organism>
<dbReference type="Proteomes" id="UP000193553">
    <property type="component" value="Unassembled WGS sequence"/>
</dbReference>
<evidence type="ECO:0000313" key="2">
    <source>
        <dbReference type="EMBL" id="OSJ16057.1"/>
    </source>
</evidence>
<name>A0A1X3HCG0_9BRAD</name>
<sequence length="62" mass="6552">MIDAEQFHPEVSVRAHHLIMIVVGLFVVLAGFDAALTTFAHPTLRAASQSAPPVAPLLFGGD</sequence>
<gene>
    <name evidence="3" type="ORF">BST63_07430</name>
    <name evidence="2" type="ORF">BSZ18_06555</name>
</gene>
<dbReference type="RefSeq" id="WP_018453567.1">
    <property type="nucleotide sequence ID" value="NZ_JAFBBN010000001.1"/>
</dbReference>
<evidence type="ECO:0000313" key="5">
    <source>
        <dbReference type="Proteomes" id="UP000193884"/>
    </source>
</evidence>
<dbReference type="AlphaFoldDB" id="A0A1X3HCG0"/>
<feature type="transmembrane region" description="Helical" evidence="1">
    <location>
        <begin position="15"/>
        <end position="36"/>
    </location>
</feature>
<reference evidence="4 5" key="1">
    <citation type="submission" date="2017-03" db="EMBL/GenBank/DDBJ databases">
        <title>Whole genome sequences of fourteen strains of Bradyrhizobium canariense and one strain of Bradyrhizobium japonicum isolated from Lupinus (Papilionoideae: Genisteae) species in Algeria.</title>
        <authorList>
            <person name="Crovadore J."/>
            <person name="Chekireb D."/>
            <person name="Brachmann A."/>
            <person name="Chablais R."/>
            <person name="Cochard B."/>
            <person name="Lefort F."/>
        </authorList>
    </citation>
    <scope>NUCLEOTIDE SEQUENCE [LARGE SCALE GENOMIC DNA]</scope>
    <source>
        <strain evidence="2 4">UBMA195</strain>
        <strain evidence="3 5">UBMAN05</strain>
    </source>
</reference>
<evidence type="ECO:0000256" key="1">
    <source>
        <dbReference type="SAM" id="Phobius"/>
    </source>
</evidence>
<keyword evidence="1" id="KW-0472">Membrane</keyword>
<evidence type="ECO:0000313" key="3">
    <source>
        <dbReference type="EMBL" id="OSJ32624.1"/>
    </source>
</evidence>
<evidence type="ECO:0000313" key="4">
    <source>
        <dbReference type="Proteomes" id="UP000193553"/>
    </source>
</evidence>
<accession>A0A1X3HCG0</accession>